<evidence type="ECO:0000313" key="8">
    <source>
        <dbReference type="Proteomes" id="UP000298416"/>
    </source>
</evidence>
<comment type="caution">
    <text evidence="7">The sequence shown here is derived from an EMBL/GenBank/DDBJ whole genome shotgun (WGS) entry which is preliminary data.</text>
</comment>
<feature type="region of interest" description="Disordered" evidence="5">
    <location>
        <begin position="28"/>
        <end position="89"/>
    </location>
</feature>
<evidence type="ECO:0000256" key="4">
    <source>
        <dbReference type="RuleBase" id="RU367031"/>
    </source>
</evidence>
<dbReference type="PANTHER" id="PTHR31500:SF96">
    <property type="entry name" value="AT-HOOK MOTIF NUCLEAR-LOCALIZED PROTEIN 7"/>
    <property type="match status" value="1"/>
</dbReference>
<reference evidence="7" key="2">
    <citation type="submission" date="2020-08" db="EMBL/GenBank/DDBJ databases">
        <title>Plant Genome Project.</title>
        <authorList>
            <person name="Zhang R.-G."/>
        </authorList>
    </citation>
    <scope>NUCLEOTIDE SEQUENCE</scope>
    <source>
        <strain evidence="7">Huo1</strain>
        <tissue evidence="7">Leaf</tissue>
    </source>
</reference>
<feature type="compositionally biased region" description="Polar residues" evidence="5">
    <location>
        <begin position="64"/>
        <end position="78"/>
    </location>
</feature>
<name>A0A8X8YIE2_SALSN</name>
<dbReference type="SUPFAM" id="SSF117856">
    <property type="entry name" value="AF0104/ALDC/Ptd012-like"/>
    <property type="match status" value="1"/>
</dbReference>
<dbReference type="Proteomes" id="UP000298416">
    <property type="component" value="Unassembled WGS sequence"/>
</dbReference>
<dbReference type="PROSITE" id="PS51742">
    <property type="entry name" value="PPC"/>
    <property type="match status" value="1"/>
</dbReference>
<dbReference type="EMBL" id="PNBA02000002">
    <property type="protein sequence ID" value="KAG6432370.1"/>
    <property type="molecule type" value="Genomic_DNA"/>
</dbReference>
<feature type="compositionally biased region" description="Acidic residues" evidence="5">
    <location>
        <begin position="399"/>
        <end position="409"/>
    </location>
</feature>
<dbReference type="GO" id="GO:0005634">
    <property type="term" value="C:nucleus"/>
    <property type="evidence" value="ECO:0007669"/>
    <property type="project" value="UniProtKB-SubCell"/>
</dbReference>
<dbReference type="Gene3D" id="3.30.1330.80">
    <property type="entry name" value="Hypothetical protein, similar to alpha- acetolactate decarboxylase, domain 2"/>
    <property type="match status" value="1"/>
</dbReference>
<comment type="function">
    <text evidence="4">Transcription factor that specifically binds AT-rich DNA sequences related to the nuclear matrix attachment regions (MARs).</text>
</comment>
<comment type="subcellular location">
    <subcellularLocation>
        <location evidence="4">Nucleus</location>
    </subcellularLocation>
</comment>
<feature type="compositionally biased region" description="Basic and acidic residues" evidence="5">
    <location>
        <begin position="385"/>
        <end position="398"/>
    </location>
</feature>
<feature type="domain" description="PPC" evidence="6">
    <location>
        <begin position="123"/>
        <end position="264"/>
    </location>
</feature>
<keyword evidence="2 4" id="KW-0238">DNA-binding</keyword>
<reference evidence="7" key="1">
    <citation type="submission" date="2018-01" db="EMBL/GenBank/DDBJ databases">
        <authorList>
            <person name="Mao J.F."/>
        </authorList>
    </citation>
    <scope>NUCLEOTIDE SEQUENCE</scope>
    <source>
        <strain evidence="7">Huo1</strain>
        <tissue evidence="7">Leaf</tissue>
    </source>
</reference>
<feature type="region of interest" description="Disordered" evidence="5">
    <location>
        <begin position="385"/>
        <end position="414"/>
    </location>
</feature>
<sequence length="439" mass="47554">MDSDKAMASGVTVIGHGAPSTYHVAPRMESSEFGTSQMTPPVMNVAGSERKKRGRPRKYKPDESSSGAFSLVQVSSSAPPAAGKAYGEDVKPGALARATTSEKKHKSKIGTEKLDDWIECSTGSSFLPHVITVNAGEDISLKIMEFSRQGPRAVCIISGSGRVSNVTLRHPNSSGGILTYEGLFEILSFSGSFTPTEMPDKYGRSGMMTITLSGADGRVVGGLVSGLTVAATPVKIVVASYLVGSSLELKPKKQQYTVNASVPAGAPLSNQDKNISGNIQGLRPSCSSSADHPTGWAAIQTAEKSRKFFSLNQYWDHVHIFISVFCVAAAAILDRYNPNSNLIRDDDDDDISASLSLDHDRDTITGSENVVNYIEEHHEFKCKKTDEFDGDSDGRGYEGDDEDDGEHEDDGLSDKIEEFIAGRKREWREEIIRERFLCL</sequence>
<dbReference type="Pfam" id="PF03479">
    <property type="entry name" value="PCC"/>
    <property type="match status" value="1"/>
</dbReference>
<accession>A0A8X8YIE2</accession>
<gene>
    <name evidence="7" type="ORF">SASPL_103946</name>
</gene>
<evidence type="ECO:0000256" key="1">
    <source>
        <dbReference type="ARBA" id="ARBA00023015"/>
    </source>
</evidence>
<evidence type="ECO:0000256" key="5">
    <source>
        <dbReference type="SAM" id="MobiDB-lite"/>
    </source>
</evidence>
<keyword evidence="1 4" id="KW-0805">Transcription regulation</keyword>
<keyword evidence="4" id="KW-0539">Nucleus</keyword>
<keyword evidence="3 4" id="KW-0804">Transcription</keyword>
<dbReference type="CDD" id="cd11378">
    <property type="entry name" value="DUF296"/>
    <property type="match status" value="1"/>
</dbReference>
<keyword evidence="8" id="KW-1185">Reference proteome</keyword>
<evidence type="ECO:0000259" key="6">
    <source>
        <dbReference type="PROSITE" id="PS51742"/>
    </source>
</evidence>
<dbReference type="GO" id="GO:0003680">
    <property type="term" value="F:minor groove of adenine-thymine-rich DNA binding"/>
    <property type="evidence" value="ECO:0007669"/>
    <property type="project" value="UniProtKB-UniRule"/>
</dbReference>
<dbReference type="InterPro" id="IPR005175">
    <property type="entry name" value="PPC_dom"/>
</dbReference>
<proteinExistence type="predicted"/>
<evidence type="ECO:0000256" key="2">
    <source>
        <dbReference type="ARBA" id="ARBA00023125"/>
    </source>
</evidence>
<organism evidence="7">
    <name type="scientific">Salvia splendens</name>
    <name type="common">Scarlet sage</name>
    <dbReference type="NCBI Taxonomy" id="180675"/>
    <lineage>
        <taxon>Eukaryota</taxon>
        <taxon>Viridiplantae</taxon>
        <taxon>Streptophyta</taxon>
        <taxon>Embryophyta</taxon>
        <taxon>Tracheophyta</taxon>
        <taxon>Spermatophyta</taxon>
        <taxon>Magnoliopsida</taxon>
        <taxon>eudicotyledons</taxon>
        <taxon>Gunneridae</taxon>
        <taxon>Pentapetalae</taxon>
        <taxon>asterids</taxon>
        <taxon>lamiids</taxon>
        <taxon>Lamiales</taxon>
        <taxon>Lamiaceae</taxon>
        <taxon>Nepetoideae</taxon>
        <taxon>Mentheae</taxon>
        <taxon>Salviinae</taxon>
        <taxon>Salvia</taxon>
        <taxon>Salvia subgen. Calosphace</taxon>
        <taxon>core Calosphace</taxon>
    </lineage>
</organism>
<dbReference type="PANTHER" id="PTHR31500">
    <property type="entry name" value="AT-HOOK MOTIF NUCLEAR-LOCALIZED PROTEIN 9"/>
    <property type="match status" value="1"/>
</dbReference>
<evidence type="ECO:0000256" key="3">
    <source>
        <dbReference type="ARBA" id="ARBA00023163"/>
    </source>
</evidence>
<dbReference type="InterPro" id="IPR039605">
    <property type="entry name" value="AHL"/>
</dbReference>
<comment type="domain">
    <text evidence="4">The PPC domain mediates interactions between AHL proteins.</text>
</comment>
<dbReference type="AlphaFoldDB" id="A0A8X8YIE2"/>
<protein>
    <recommendedName>
        <fullName evidence="4">AT-hook motif nuclear-localized protein</fullName>
    </recommendedName>
</protein>
<evidence type="ECO:0000313" key="7">
    <source>
        <dbReference type="EMBL" id="KAG6432370.1"/>
    </source>
</evidence>